<dbReference type="GO" id="GO:0015297">
    <property type="term" value="F:antiporter activity"/>
    <property type="evidence" value="ECO:0007669"/>
    <property type="project" value="InterPro"/>
</dbReference>
<feature type="transmembrane region" description="Helical" evidence="2">
    <location>
        <begin position="412"/>
        <end position="437"/>
    </location>
</feature>
<feature type="transmembrane region" description="Helical" evidence="2">
    <location>
        <begin position="145"/>
        <end position="163"/>
    </location>
</feature>
<feature type="transmembrane region" description="Helical" evidence="2">
    <location>
        <begin position="267"/>
        <end position="295"/>
    </location>
</feature>
<evidence type="ECO:0000313" key="4">
    <source>
        <dbReference type="Proteomes" id="UP000692954"/>
    </source>
</evidence>
<dbReference type="GO" id="GO:0016020">
    <property type="term" value="C:membrane"/>
    <property type="evidence" value="ECO:0007669"/>
    <property type="project" value="InterPro"/>
</dbReference>
<feature type="transmembrane region" description="Helical" evidence="2">
    <location>
        <begin position="301"/>
        <end position="320"/>
    </location>
</feature>
<dbReference type="PANTHER" id="PTHR11206">
    <property type="entry name" value="MULTIDRUG RESISTANCE PROTEIN"/>
    <property type="match status" value="1"/>
</dbReference>
<dbReference type="AlphaFoldDB" id="A0A8S1K5E8"/>
<dbReference type="InterPro" id="IPR002528">
    <property type="entry name" value="MATE_fam"/>
</dbReference>
<dbReference type="Pfam" id="PF01554">
    <property type="entry name" value="MatE"/>
    <property type="match status" value="2"/>
</dbReference>
<feature type="transmembrane region" description="Helical" evidence="2">
    <location>
        <begin position="332"/>
        <end position="354"/>
    </location>
</feature>
<keyword evidence="2" id="KW-0812">Transmembrane</keyword>
<evidence type="ECO:0008006" key="5">
    <source>
        <dbReference type="Google" id="ProtNLM"/>
    </source>
</evidence>
<keyword evidence="2" id="KW-1133">Transmembrane helix</keyword>
<evidence type="ECO:0000313" key="3">
    <source>
        <dbReference type="EMBL" id="CAD8050578.1"/>
    </source>
</evidence>
<dbReference type="EMBL" id="CAJJDN010000005">
    <property type="protein sequence ID" value="CAD8050578.1"/>
    <property type="molecule type" value="Genomic_DNA"/>
</dbReference>
<keyword evidence="2" id="KW-0472">Membrane</keyword>
<accession>A0A8S1K5E8</accession>
<organism evidence="3 4">
    <name type="scientific">Paramecium sonneborni</name>
    <dbReference type="NCBI Taxonomy" id="65129"/>
    <lineage>
        <taxon>Eukaryota</taxon>
        <taxon>Sar</taxon>
        <taxon>Alveolata</taxon>
        <taxon>Ciliophora</taxon>
        <taxon>Intramacronucleata</taxon>
        <taxon>Oligohymenophorea</taxon>
        <taxon>Peniculida</taxon>
        <taxon>Parameciidae</taxon>
        <taxon>Paramecium</taxon>
    </lineage>
</organism>
<dbReference type="GO" id="GO:0042910">
    <property type="term" value="F:xenobiotic transmembrane transporter activity"/>
    <property type="evidence" value="ECO:0007669"/>
    <property type="project" value="InterPro"/>
</dbReference>
<gene>
    <name evidence="3" type="ORF">PSON_ATCC_30995.1.T0050088</name>
</gene>
<feature type="transmembrane region" description="Helical" evidence="2">
    <location>
        <begin position="443"/>
        <end position="465"/>
    </location>
</feature>
<feature type="transmembrane region" description="Helical" evidence="2">
    <location>
        <begin position="22"/>
        <end position="51"/>
    </location>
</feature>
<comment type="similarity">
    <text evidence="1">Belongs to the multi antimicrobial extrusion (MATE) (TC 2.A.66.1) family.</text>
</comment>
<feature type="transmembrane region" description="Helical" evidence="2">
    <location>
        <begin position="175"/>
        <end position="198"/>
    </location>
</feature>
<feature type="transmembrane region" description="Helical" evidence="2">
    <location>
        <begin position="383"/>
        <end position="400"/>
    </location>
</feature>
<evidence type="ECO:0000256" key="2">
    <source>
        <dbReference type="SAM" id="Phobius"/>
    </source>
</evidence>
<comment type="caution">
    <text evidence="3">The sequence shown here is derived from an EMBL/GenBank/DDBJ whole genome shotgun (WGS) entry which is preliminary data.</text>
</comment>
<feature type="transmembrane region" description="Helical" evidence="2">
    <location>
        <begin position="63"/>
        <end position="82"/>
    </location>
</feature>
<reference evidence="3" key="1">
    <citation type="submission" date="2021-01" db="EMBL/GenBank/DDBJ databases">
        <authorList>
            <consortium name="Genoscope - CEA"/>
            <person name="William W."/>
        </authorList>
    </citation>
    <scope>NUCLEOTIDE SEQUENCE</scope>
</reference>
<evidence type="ECO:0000256" key="1">
    <source>
        <dbReference type="ARBA" id="ARBA00010199"/>
    </source>
</evidence>
<keyword evidence="4" id="KW-1185">Reference proteome</keyword>
<protein>
    <recommendedName>
        <fullName evidence="5">MATE efflux family protein</fullName>
    </recommendedName>
</protein>
<proteinExistence type="inferred from homology"/>
<name>A0A8S1K5E8_9CILI</name>
<feature type="transmembrane region" description="Helical" evidence="2">
    <location>
        <begin position="103"/>
        <end position="125"/>
    </location>
</feature>
<sequence>MSEVGFKQIQEEQQKEDSLFKLLINLLDCTFQTVFGYICLDICVSISLHYIGQEINAYANAGYGFALTCVFILLNPLGFGLNQSLNMHTSQALGDQKIQLAKRFFNINLYVMLLVLVPLGGILLGLKYPLSLTIREDEREQTSDYAQQFLYFLIPAVILALEFESAKCFMVAHKVTYPFTIIHFTTLGFHWLFCWLFIVKFQWGVAGAGVVIIITEVLNIVGLVLFVQFTSLKREIFQGTKILLDVPRFKKLGIQYIKTSIPMVFHIYLEFFVFFLLSFIALSLGISEMIAVVGLQNMCGIYFRIPISLSIAMMSFVGTEMGKGNIKIAKRYVAIGLGIFAVACAICSLLIWFLRDQLASFYASDQDKNIVAERAQEIFRDTIPWLIAGMLVVDGLQGTLSGALKGINKINLVFYSTIVAYYIICIPLVSFFTYSWGLDQGAIGIWQGFGISNLILAILDLIVLFTTDWDKQSRTIIRRVKKDNELQFSTLIQVEDDKTNI</sequence>
<dbReference type="OrthoDB" id="293554at2759"/>
<dbReference type="Proteomes" id="UP000692954">
    <property type="component" value="Unassembled WGS sequence"/>
</dbReference>
<feature type="transmembrane region" description="Helical" evidence="2">
    <location>
        <begin position="204"/>
        <end position="227"/>
    </location>
</feature>